<proteinExistence type="predicted"/>
<dbReference type="Proteomes" id="UP001140234">
    <property type="component" value="Unassembled WGS sequence"/>
</dbReference>
<organism evidence="1 2">
    <name type="scientific">Coemansia nantahalensis</name>
    <dbReference type="NCBI Taxonomy" id="2789366"/>
    <lineage>
        <taxon>Eukaryota</taxon>
        <taxon>Fungi</taxon>
        <taxon>Fungi incertae sedis</taxon>
        <taxon>Zoopagomycota</taxon>
        <taxon>Kickxellomycotina</taxon>
        <taxon>Kickxellomycetes</taxon>
        <taxon>Kickxellales</taxon>
        <taxon>Kickxellaceae</taxon>
        <taxon>Coemansia</taxon>
    </lineage>
</organism>
<evidence type="ECO:0000313" key="1">
    <source>
        <dbReference type="EMBL" id="KAJ2771894.1"/>
    </source>
</evidence>
<accession>A0ACC1K1X1</accession>
<comment type="caution">
    <text evidence="1">The sequence shown here is derived from an EMBL/GenBank/DDBJ whole genome shotgun (WGS) entry which is preliminary data.</text>
</comment>
<dbReference type="EMBL" id="JANBUJ010000461">
    <property type="protein sequence ID" value="KAJ2771894.1"/>
    <property type="molecule type" value="Genomic_DNA"/>
</dbReference>
<protein>
    <submittedName>
        <fullName evidence="1">Uncharacterized protein</fullName>
    </submittedName>
</protein>
<reference evidence="1" key="1">
    <citation type="submission" date="2022-07" db="EMBL/GenBank/DDBJ databases">
        <title>Phylogenomic reconstructions and comparative analyses of Kickxellomycotina fungi.</title>
        <authorList>
            <person name="Reynolds N.K."/>
            <person name="Stajich J.E."/>
            <person name="Barry K."/>
            <person name="Grigoriev I.V."/>
            <person name="Crous P."/>
            <person name="Smith M.E."/>
        </authorList>
    </citation>
    <scope>NUCLEOTIDE SEQUENCE</scope>
    <source>
        <strain evidence="1">CBS 109366</strain>
    </source>
</reference>
<gene>
    <name evidence="1" type="ORF">IWQ57_002002</name>
</gene>
<evidence type="ECO:0000313" key="2">
    <source>
        <dbReference type="Proteomes" id="UP001140234"/>
    </source>
</evidence>
<keyword evidence="2" id="KW-1185">Reference proteome</keyword>
<sequence>MSITVTELPHKEQALFRSALLYESRQYKKGLKTSEQILKKFPDHGETLAVKGMFLAHMDRKKEGYETIKRGLEINPKSSISWHVYGLVCRSDQQYGEAIRCYEEALRSDSENLHILREQGQLYMQVRQFAKAVEVRQKLVKLNPGFLPFWMGLAAAHHMNGHPELALRVISAHESTTASDPSFGRVQMSELLLYKNWLVELSGDLQAALDGLKEIRARITDVTAWKEQKARLLLKLGRKEAAAMAYQDLIERNPENNDNIVSYLACNGLDITRAEDADGALEVIEGLRQQFPSSNRLRFLPLTFCTGDSFAAAAEGLAKHALRKGIPSLFASVRALYDDKEKGATLGRLMEGFATQLRDTMRFSDSTEDESPTTQMWCTFYLAQHHDYHGDHERALALVEDAIRTSPDTVELYIIKAKILKHAGDFQAARDTMEFGRQKDLQDRYINTKTVKYMLRNNEVDEAEKMFLLFIRDDIPHKIQEIVDIQATWYMCERGHAYRRLGDVGRALRQFHQAIDTFVIYHHDQFDFHAYAVRKATLRTYIDILEWESTVFTHPFYGNAARAAAECYIDLHDRKQAGDPVKAIPDAKDSKPLTRNGTAQHGQHHLSAGIEEGKEVKVASVDVDPSGATLVDADDHLARALELVERLEVAVGSQAETQILAFEVHLRMRKYFLVLKAINALKAIDADHPALAPMAARLGKALDADEAFAAPMKAALKSQLAKSFGDVSVESSVASHPESFAHALAGAKGLLALGEAGAAKDILLQAASEARGCTRTVDSLLAASQLLAKSGAAAEERDQFAASAKKAFPLATCF</sequence>
<name>A0ACC1K1X1_9FUNG</name>